<protein>
    <submittedName>
        <fullName evidence="1">Uncharacterized protein</fullName>
    </submittedName>
</protein>
<accession>A0AA38MEL4</accession>
<name>A0AA38MEL4_9CUCU</name>
<dbReference type="Proteomes" id="UP001168821">
    <property type="component" value="Unassembled WGS sequence"/>
</dbReference>
<organism evidence="1 2">
    <name type="scientific">Zophobas morio</name>
    <dbReference type="NCBI Taxonomy" id="2755281"/>
    <lineage>
        <taxon>Eukaryota</taxon>
        <taxon>Metazoa</taxon>
        <taxon>Ecdysozoa</taxon>
        <taxon>Arthropoda</taxon>
        <taxon>Hexapoda</taxon>
        <taxon>Insecta</taxon>
        <taxon>Pterygota</taxon>
        <taxon>Neoptera</taxon>
        <taxon>Endopterygota</taxon>
        <taxon>Coleoptera</taxon>
        <taxon>Polyphaga</taxon>
        <taxon>Cucujiformia</taxon>
        <taxon>Tenebrionidae</taxon>
        <taxon>Zophobas</taxon>
    </lineage>
</organism>
<evidence type="ECO:0000313" key="1">
    <source>
        <dbReference type="EMBL" id="KAJ3654185.1"/>
    </source>
</evidence>
<proteinExistence type="predicted"/>
<gene>
    <name evidence="1" type="ORF">Zmor_013392</name>
</gene>
<dbReference type="EMBL" id="JALNTZ010000004">
    <property type="protein sequence ID" value="KAJ3654185.1"/>
    <property type="molecule type" value="Genomic_DNA"/>
</dbReference>
<comment type="caution">
    <text evidence="1">The sequence shown here is derived from an EMBL/GenBank/DDBJ whole genome shotgun (WGS) entry which is preliminary data.</text>
</comment>
<sequence length="96" mass="10884">MHKLLRTCGDKFKIMAVNTRVAIRVWRSNYINWGSRLWLFSRHGGDSTLSASTCHIIEKRAALTGRYGRKLVVGNPQGSVIPTALLTSIQDLRLFR</sequence>
<evidence type="ECO:0000313" key="2">
    <source>
        <dbReference type="Proteomes" id="UP001168821"/>
    </source>
</evidence>
<keyword evidence="2" id="KW-1185">Reference proteome</keyword>
<dbReference type="AlphaFoldDB" id="A0AA38MEL4"/>
<reference evidence="1" key="1">
    <citation type="journal article" date="2023" name="G3 (Bethesda)">
        <title>Whole genome assemblies of Zophobas morio and Tenebrio molitor.</title>
        <authorList>
            <person name="Kaur S."/>
            <person name="Stinson S.A."/>
            <person name="diCenzo G.C."/>
        </authorList>
    </citation>
    <scope>NUCLEOTIDE SEQUENCE</scope>
    <source>
        <strain evidence="1">QUZm001</strain>
    </source>
</reference>